<dbReference type="GO" id="GO:0006310">
    <property type="term" value="P:DNA recombination"/>
    <property type="evidence" value="ECO:0007669"/>
    <property type="project" value="UniProtKB-KW"/>
</dbReference>
<dbReference type="Pfam" id="PF13495">
    <property type="entry name" value="Phage_int_SAM_4"/>
    <property type="match status" value="1"/>
</dbReference>
<evidence type="ECO:0000313" key="9">
    <source>
        <dbReference type="EMBL" id="EMZ16975.1"/>
    </source>
</evidence>
<dbReference type="InterPro" id="IPR002104">
    <property type="entry name" value="Integrase_catalytic"/>
</dbReference>
<dbReference type="eggNOG" id="COG4974">
    <property type="taxonomic scope" value="Bacteria"/>
</dbReference>
<dbReference type="InterPro" id="IPR011010">
    <property type="entry name" value="DNA_brk_join_enz"/>
</dbReference>
<sequence>MNEKYLLRLQEDLRLKNFTQNTCDDYYRFTKRFLEFTGKEAMSITYADIRRFIFHMKDNESKKASTINVYTAAIRFFFEYTLGYVWGPKKIPKMKRDRQLPVILTREQVGLLIDSMDNYKHKAITSTMYSSGLRVSEVCRLRYEDVRRSQRMIHVPLSKNRQDRYTILSDRNLEILTEYWYRYNRPRGWLFPSTVRDEPLTTAAVETFIKDHARALGLPEGVTPHTMRHCFACHALEDGISHTFIQQLLGHRSPNSTDVYLQMTSKALMGIRSPFDTFEKMGMEARGDGR</sequence>
<comment type="function">
    <text evidence="1">Site-specific tyrosine recombinase, which acts by catalyzing the cutting and rejoining of the recombining DNA molecules.</text>
</comment>
<keyword evidence="10" id="KW-1185">Reference proteome</keyword>
<dbReference type="HOGENOM" id="CLU_027562_9_5_9"/>
<evidence type="ECO:0008006" key="11">
    <source>
        <dbReference type="Google" id="ProtNLM"/>
    </source>
</evidence>
<dbReference type="PROSITE" id="PS51898">
    <property type="entry name" value="TYR_RECOMBINASE"/>
    <property type="match status" value="1"/>
</dbReference>
<dbReference type="PANTHER" id="PTHR30349">
    <property type="entry name" value="PHAGE INTEGRASE-RELATED"/>
    <property type="match status" value="1"/>
</dbReference>
<comment type="caution">
    <text evidence="9">The sequence shown here is derived from an EMBL/GenBank/DDBJ whole genome shotgun (WGS) entry which is preliminary data.</text>
</comment>
<dbReference type="GO" id="GO:0003677">
    <property type="term" value="F:DNA binding"/>
    <property type="evidence" value="ECO:0007669"/>
    <property type="project" value="UniProtKB-UniRule"/>
</dbReference>
<dbReference type="PANTHER" id="PTHR30349:SF64">
    <property type="entry name" value="PROPHAGE INTEGRASE INTD-RELATED"/>
    <property type="match status" value="1"/>
</dbReference>
<gene>
    <name evidence="9" type="ORF">C823_06111</name>
</gene>
<evidence type="ECO:0000256" key="3">
    <source>
        <dbReference type="ARBA" id="ARBA00022908"/>
    </source>
</evidence>
<dbReference type="InterPro" id="IPR044068">
    <property type="entry name" value="CB"/>
</dbReference>
<evidence type="ECO:0000256" key="1">
    <source>
        <dbReference type="ARBA" id="ARBA00003283"/>
    </source>
</evidence>
<dbReference type="Gene3D" id="1.10.150.130">
    <property type="match status" value="1"/>
</dbReference>
<dbReference type="SUPFAM" id="SSF56349">
    <property type="entry name" value="DNA breaking-rejoining enzymes"/>
    <property type="match status" value="1"/>
</dbReference>
<evidence type="ECO:0000259" key="7">
    <source>
        <dbReference type="PROSITE" id="PS51898"/>
    </source>
</evidence>
<keyword evidence="5" id="KW-0233">DNA recombination</keyword>
<protein>
    <recommendedName>
        <fullName evidence="11">Integrase/recombinase XerD</fullName>
    </recommendedName>
</protein>
<accession>N1ZT42</accession>
<dbReference type="GO" id="GO:0015074">
    <property type="term" value="P:DNA integration"/>
    <property type="evidence" value="ECO:0007669"/>
    <property type="project" value="UniProtKB-KW"/>
</dbReference>
<evidence type="ECO:0000259" key="8">
    <source>
        <dbReference type="PROSITE" id="PS51900"/>
    </source>
</evidence>
<dbReference type="Gene3D" id="1.10.443.10">
    <property type="entry name" value="Intergrase catalytic core"/>
    <property type="match status" value="1"/>
</dbReference>
<evidence type="ECO:0000256" key="6">
    <source>
        <dbReference type="PROSITE-ProRule" id="PRU01248"/>
    </source>
</evidence>
<dbReference type="STRING" id="1235802.C823_06111"/>
<dbReference type="EMBL" id="AQFT01000219">
    <property type="protein sequence ID" value="EMZ16975.1"/>
    <property type="molecule type" value="Genomic_DNA"/>
</dbReference>
<comment type="similarity">
    <text evidence="2">Belongs to the 'phage' integrase family.</text>
</comment>
<proteinExistence type="inferred from homology"/>
<dbReference type="InterPro" id="IPR013762">
    <property type="entry name" value="Integrase-like_cat_sf"/>
</dbReference>
<evidence type="ECO:0000256" key="4">
    <source>
        <dbReference type="ARBA" id="ARBA00023125"/>
    </source>
</evidence>
<reference evidence="9 10" key="1">
    <citation type="journal article" date="2014" name="Genome Announc.">
        <title>Draft genome sequences of the altered schaedler flora, a defined bacterial community from gnotobiotic mice.</title>
        <authorList>
            <person name="Wannemuehler M.J."/>
            <person name="Overstreet A.M."/>
            <person name="Ward D.V."/>
            <person name="Phillips G.J."/>
        </authorList>
    </citation>
    <scope>NUCLEOTIDE SEQUENCE [LARGE SCALE GENOMIC DNA]</scope>
    <source>
        <strain evidence="9 10">ASF492</strain>
    </source>
</reference>
<dbReference type="InterPro" id="IPR010998">
    <property type="entry name" value="Integrase_recombinase_N"/>
</dbReference>
<organism evidence="9 10">
    <name type="scientific">Eubacterium plexicaudatum ASF492</name>
    <dbReference type="NCBI Taxonomy" id="1235802"/>
    <lineage>
        <taxon>Bacteria</taxon>
        <taxon>Bacillati</taxon>
        <taxon>Bacillota</taxon>
        <taxon>Clostridia</taxon>
        <taxon>Eubacteriales</taxon>
        <taxon>Eubacteriaceae</taxon>
        <taxon>Eubacterium</taxon>
    </lineage>
</organism>
<dbReference type="OrthoDB" id="9801717at2"/>
<evidence type="ECO:0000256" key="2">
    <source>
        <dbReference type="ARBA" id="ARBA00008857"/>
    </source>
</evidence>
<dbReference type="AlphaFoldDB" id="N1ZT42"/>
<feature type="domain" description="Tyr recombinase" evidence="7">
    <location>
        <begin position="99"/>
        <end position="273"/>
    </location>
</feature>
<dbReference type="InterPro" id="IPR004107">
    <property type="entry name" value="Integrase_SAM-like_N"/>
</dbReference>
<evidence type="ECO:0000313" key="10">
    <source>
        <dbReference type="Proteomes" id="UP000012589"/>
    </source>
</evidence>
<name>N1ZT42_9FIRM</name>
<dbReference type="Proteomes" id="UP000012589">
    <property type="component" value="Unassembled WGS sequence"/>
</dbReference>
<dbReference type="PROSITE" id="PS51900">
    <property type="entry name" value="CB"/>
    <property type="match status" value="1"/>
</dbReference>
<dbReference type="InterPro" id="IPR050090">
    <property type="entry name" value="Tyrosine_recombinase_XerCD"/>
</dbReference>
<keyword evidence="3" id="KW-0229">DNA integration</keyword>
<dbReference type="PATRIC" id="fig|1235802.3.peg.6459"/>
<evidence type="ECO:0000256" key="5">
    <source>
        <dbReference type="ARBA" id="ARBA00023172"/>
    </source>
</evidence>
<keyword evidence="4 6" id="KW-0238">DNA-binding</keyword>
<feature type="domain" description="Core-binding (CB)" evidence="8">
    <location>
        <begin position="1"/>
        <end position="82"/>
    </location>
</feature>
<dbReference type="Pfam" id="PF00589">
    <property type="entry name" value="Phage_integrase"/>
    <property type="match status" value="1"/>
</dbReference>